<dbReference type="EMBL" id="JAAGLQ010000718">
    <property type="protein sequence ID" value="NEA20474.1"/>
    <property type="molecule type" value="Genomic_DNA"/>
</dbReference>
<name>A0A6N9U9G1_STRHA</name>
<protein>
    <submittedName>
        <fullName evidence="3">Relaxase domain-containing protein</fullName>
    </submittedName>
</protein>
<reference evidence="3 4" key="1">
    <citation type="submission" date="2020-01" db="EMBL/GenBank/DDBJ databases">
        <title>Insect and environment-associated Actinomycetes.</title>
        <authorList>
            <person name="Currrie C."/>
            <person name="Chevrette M."/>
            <person name="Carlson C."/>
            <person name="Stubbendieck R."/>
            <person name="Wendt-Pienkowski E."/>
        </authorList>
    </citation>
    <scope>NUCLEOTIDE SEQUENCE [LARGE SCALE GENOMIC DNA]</scope>
    <source>
        <strain evidence="3 4">SID11342</strain>
    </source>
</reference>
<organism evidence="3 4">
    <name type="scientific">Streptomyces halstedii</name>
    <dbReference type="NCBI Taxonomy" id="1944"/>
    <lineage>
        <taxon>Bacteria</taxon>
        <taxon>Bacillati</taxon>
        <taxon>Actinomycetota</taxon>
        <taxon>Actinomycetes</taxon>
        <taxon>Kitasatosporales</taxon>
        <taxon>Streptomycetaceae</taxon>
        <taxon>Streptomyces</taxon>
    </lineage>
</organism>
<dbReference type="SUPFAM" id="SSF55464">
    <property type="entry name" value="Origin of replication-binding domain, RBD-like"/>
    <property type="match status" value="1"/>
</dbReference>
<evidence type="ECO:0000259" key="2">
    <source>
        <dbReference type="Pfam" id="PF08751"/>
    </source>
</evidence>
<dbReference type="InterPro" id="IPR014862">
    <property type="entry name" value="TrwC"/>
</dbReference>
<feature type="compositionally biased region" description="Basic and acidic residues" evidence="1">
    <location>
        <begin position="258"/>
        <end position="267"/>
    </location>
</feature>
<proteinExistence type="predicted"/>
<evidence type="ECO:0000313" key="4">
    <source>
        <dbReference type="Proteomes" id="UP000471293"/>
    </source>
</evidence>
<feature type="region of interest" description="Disordered" evidence="1">
    <location>
        <begin position="246"/>
        <end position="267"/>
    </location>
</feature>
<evidence type="ECO:0000313" key="3">
    <source>
        <dbReference type="EMBL" id="NEA20474.1"/>
    </source>
</evidence>
<feature type="domain" description="TrwC relaxase" evidence="2">
    <location>
        <begin position="36"/>
        <end position="240"/>
    </location>
</feature>
<comment type="caution">
    <text evidence="3">The sequence shown here is derived from an EMBL/GenBank/DDBJ whole genome shotgun (WGS) entry which is preliminary data.</text>
</comment>
<dbReference type="AlphaFoldDB" id="A0A6N9U9G1"/>
<sequence length="267" mass="28560">MLTVRLLMPAGPEAERAAEPSVMPAAFTRPEDPQDRRTHTVWTGSAEALRVLGLRRGSEATTSPLTAAISGRHPERRVRVRADGDAFDLTFLAPDSVSWLWSQGDFALRADLEQAVLAAADRCVDHLVRTRPLVDGVEPGRGYAAALALHAVGTPQPWTQPPPPLLHVHAYLVGVLDAAGALRGPHYGELHEKTLTREGGAVGRAALANDLRDLGFTITPGTGPDARGFEVTGVPEALLQSGQAADKGCAGLGEETDRDPWDYIPRR</sequence>
<gene>
    <name evidence="3" type="ORF">G3I29_34570</name>
</gene>
<evidence type="ECO:0000256" key="1">
    <source>
        <dbReference type="SAM" id="MobiDB-lite"/>
    </source>
</evidence>
<dbReference type="Proteomes" id="UP000471293">
    <property type="component" value="Unassembled WGS sequence"/>
</dbReference>
<accession>A0A6N9U9G1</accession>
<dbReference type="Pfam" id="PF08751">
    <property type="entry name" value="TrwC"/>
    <property type="match status" value="1"/>
</dbReference>